<evidence type="ECO:0000313" key="12">
    <source>
        <dbReference type="EMBL" id="KXA95476.1"/>
    </source>
</evidence>
<keyword evidence="4 10" id="KW-0547">Nucleotide-binding</keyword>
<dbReference type="AlphaFoldDB" id="A0A133UMX6"/>
<dbReference type="Gene3D" id="3.30.110.30">
    <property type="entry name" value="C-terminal domain of ProRS"/>
    <property type="match status" value="1"/>
</dbReference>
<dbReference type="Pfam" id="PF03129">
    <property type="entry name" value="HGTP_anticodon"/>
    <property type="match status" value="1"/>
</dbReference>
<dbReference type="Gene3D" id="3.40.50.800">
    <property type="entry name" value="Anticodon-binding domain"/>
    <property type="match status" value="1"/>
</dbReference>
<dbReference type="InterPro" id="IPR016061">
    <property type="entry name" value="Pro-tRNA_ligase_II_C"/>
</dbReference>
<keyword evidence="13" id="KW-1185">Reference proteome</keyword>
<dbReference type="CDD" id="cd00862">
    <property type="entry name" value="ProRS_anticodon_zinc"/>
    <property type="match status" value="1"/>
</dbReference>
<dbReference type="Gene3D" id="3.30.930.10">
    <property type="entry name" value="Bira Bifunctional Protein, Domain 2"/>
    <property type="match status" value="1"/>
</dbReference>
<name>A0A133UMX6_9EURY</name>
<organism evidence="12 13">
    <name type="scientific">candidate division MSBL1 archaeon SCGC-AAA259I07</name>
    <dbReference type="NCBI Taxonomy" id="1698266"/>
    <lineage>
        <taxon>Archaea</taxon>
        <taxon>Methanobacteriati</taxon>
        <taxon>Methanobacteriota</taxon>
        <taxon>candidate division MSBL1</taxon>
    </lineage>
</organism>
<dbReference type="InterPro" id="IPR002314">
    <property type="entry name" value="aa-tRNA-synt_IIb"/>
</dbReference>
<comment type="subcellular location">
    <subcellularLocation>
        <location evidence="1 10">Cytoplasm</location>
    </subcellularLocation>
</comment>
<dbReference type="FunFam" id="3.30.930.10:FF:000037">
    <property type="entry name" value="Proline--tRNA ligase"/>
    <property type="match status" value="1"/>
</dbReference>
<keyword evidence="6 10" id="KW-0648">Protein biosynthesis</keyword>
<dbReference type="InterPro" id="IPR002316">
    <property type="entry name" value="Pro-tRNA-ligase_IIa"/>
</dbReference>
<sequence length="478" mass="55477">MSEEQGITVSKEENISAWYQELIVKSNLADYSSVSGCIVYRPLAYSIWERVKEEVDKRFKEIGIENAYFPLLIPESLLEKEAEHFQGFTPEVAWVTEAGNSELNERLAIRPTSEAIMYDSYSKWIKSWRDLPLKLNQWNNVIRWEFKHPTPFLRTREFLWNEGHNVYETKEGALEDKVRVLGAYKEVVEDYMALPGFIGRKTEKEKFAGAVDTWSMEHLLPDGKAIQGPDYHYDGTNFAEAFEITFMGRGSEEKYPHQTTYAITTRQLGIMIMVHSDDRGLVIPPKLAPIKTVIVPIPADEDYNERILEKGREISSKLEDCKIDDRENQTPGWKFNEWELKGVPLRIEIGPEEIKENTLTLVRRDNQEKITVEQSEAKEKVEEILEKIQKKLLKNAREFLNENTRETRSYGELKQILEEKGGFIKAPWCGKSSCEKKIKDETTAKITNIPSKYETPENEECIKCGEKAKYWVNFAKSY</sequence>
<dbReference type="SUPFAM" id="SSF55681">
    <property type="entry name" value="Class II aaRS and biotin synthetases"/>
    <property type="match status" value="1"/>
</dbReference>
<dbReference type="NCBIfam" id="TIGR00408">
    <property type="entry name" value="proS_fam_I"/>
    <property type="match status" value="1"/>
</dbReference>
<comment type="catalytic activity">
    <reaction evidence="8 10">
        <text>tRNA(Pro) + L-proline + ATP = L-prolyl-tRNA(Pro) + AMP + diphosphate</text>
        <dbReference type="Rhea" id="RHEA:14305"/>
        <dbReference type="Rhea" id="RHEA-COMP:9700"/>
        <dbReference type="Rhea" id="RHEA-COMP:9702"/>
        <dbReference type="ChEBI" id="CHEBI:30616"/>
        <dbReference type="ChEBI" id="CHEBI:33019"/>
        <dbReference type="ChEBI" id="CHEBI:60039"/>
        <dbReference type="ChEBI" id="CHEBI:78442"/>
        <dbReference type="ChEBI" id="CHEBI:78532"/>
        <dbReference type="ChEBI" id="CHEBI:456215"/>
        <dbReference type="EC" id="6.1.1.15"/>
    </reaction>
</comment>
<dbReference type="GO" id="GO:0017101">
    <property type="term" value="C:aminoacyl-tRNA synthetase multienzyme complex"/>
    <property type="evidence" value="ECO:0007669"/>
    <property type="project" value="TreeGrafter"/>
</dbReference>
<dbReference type="GO" id="GO:0005737">
    <property type="term" value="C:cytoplasm"/>
    <property type="evidence" value="ECO:0007669"/>
    <property type="project" value="UniProtKB-SubCell"/>
</dbReference>
<evidence type="ECO:0000313" key="13">
    <source>
        <dbReference type="Proteomes" id="UP000070155"/>
    </source>
</evidence>
<comment type="domain">
    <text evidence="10">Consists of three domains: the N-terminal catalytic domain, the anticodon-binding domain and the C-terminal extension.</text>
</comment>
<feature type="domain" description="Aminoacyl-transfer RNA synthetases class-II family profile" evidence="11">
    <location>
        <begin position="45"/>
        <end position="284"/>
    </location>
</feature>
<dbReference type="InterPro" id="IPR045864">
    <property type="entry name" value="aa-tRNA-synth_II/BPL/LPL"/>
</dbReference>
<dbReference type="SUPFAM" id="SSF64586">
    <property type="entry name" value="C-terminal domain of ProRS"/>
    <property type="match status" value="1"/>
</dbReference>
<dbReference type="InterPro" id="IPR004154">
    <property type="entry name" value="Anticodon-bd"/>
</dbReference>
<dbReference type="PRINTS" id="PR01046">
    <property type="entry name" value="TRNASYNTHPRO"/>
</dbReference>
<dbReference type="Proteomes" id="UP000070155">
    <property type="component" value="Unassembled WGS sequence"/>
</dbReference>
<dbReference type="GO" id="GO:0006433">
    <property type="term" value="P:prolyl-tRNA aminoacylation"/>
    <property type="evidence" value="ECO:0007669"/>
    <property type="project" value="UniProtKB-UniRule"/>
</dbReference>
<dbReference type="InterPro" id="IPR036621">
    <property type="entry name" value="Anticodon-bd_dom_sf"/>
</dbReference>
<dbReference type="Pfam" id="PF00587">
    <property type="entry name" value="tRNA-synt_2b"/>
    <property type="match status" value="1"/>
</dbReference>
<dbReference type="FunFam" id="3.40.50.800:FF:000005">
    <property type="entry name" value="bifunctional glutamate/proline--tRNA ligase"/>
    <property type="match status" value="1"/>
</dbReference>
<evidence type="ECO:0000256" key="10">
    <source>
        <dbReference type="HAMAP-Rule" id="MF_01571"/>
    </source>
</evidence>
<evidence type="ECO:0000256" key="7">
    <source>
        <dbReference type="ARBA" id="ARBA00023146"/>
    </source>
</evidence>
<dbReference type="GO" id="GO:0005524">
    <property type="term" value="F:ATP binding"/>
    <property type="evidence" value="ECO:0007669"/>
    <property type="project" value="UniProtKB-UniRule"/>
</dbReference>
<evidence type="ECO:0000256" key="3">
    <source>
        <dbReference type="ARBA" id="ARBA00022598"/>
    </source>
</evidence>
<protein>
    <recommendedName>
        <fullName evidence="10">Proline--tRNA ligase</fullName>
        <ecNumber evidence="10">6.1.1.15</ecNumber>
    </recommendedName>
    <alternativeName>
        <fullName evidence="10">Prolyl-tRNA synthetase</fullName>
        <shortName evidence="10">ProRS</shortName>
    </alternativeName>
</protein>
<dbReference type="EMBL" id="LHXQ01000003">
    <property type="protein sequence ID" value="KXA95476.1"/>
    <property type="molecule type" value="Genomic_DNA"/>
</dbReference>
<dbReference type="SUPFAM" id="SSF52954">
    <property type="entry name" value="Class II aaRS ABD-related"/>
    <property type="match status" value="1"/>
</dbReference>
<dbReference type="PATRIC" id="fig|1698266.3.peg.290"/>
<comment type="caution">
    <text evidence="12">The sequence shown here is derived from an EMBL/GenBank/DDBJ whole genome shotgun (WGS) entry which is preliminary data.</text>
</comment>
<dbReference type="InterPro" id="IPR006195">
    <property type="entry name" value="aa-tRNA-synth_II"/>
</dbReference>
<dbReference type="HAMAP" id="MF_01571">
    <property type="entry name" value="Pro_tRNA_synth_type3"/>
    <property type="match status" value="1"/>
</dbReference>
<evidence type="ECO:0000256" key="6">
    <source>
        <dbReference type="ARBA" id="ARBA00022917"/>
    </source>
</evidence>
<keyword evidence="2 10" id="KW-0963">Cytoplasm</keyword>
<keyword evidence="3 10" id="KW-0436">Ligase</keyword>
<evidence type="ECO:0000256" key="5">
    <source>
        <dbReference type="ARBA" id="ARBA00022840"/>
    </source>
</evidence>
<dbReference type="PANTHER" id="PTHR43382:SF2">
    <property type="entry name" value="BIFUNCTIONAL GLUTAMATE_PROLINE--TRNA LIGASE"/>
    <property type="match status" value="1"/>
</dbReference>
<proteinExistence type="inferred from homology"/>
<dbReference type="InterPro" id="IPR017449">
    <property type="entry name" value="Pro-tRNA_synth_II"/>
</dbReference>
<comment type="subunit">
    <text evidence="10">Homodimer.</text>
</comment>
<dbReference type="InterPro" id="IPR004499">
    <property type="entry name" value="Pro-tRNA-ligase_IIa_arc-type"/>
</dbReference>
<dbReference type="PROSITE" id="PS50862">
    <property type="entry name" value="AA_TRNA_LIGASE_II"/>
    <property type="match status" value="1"/>
</dbReference>
<evidence type="ECO:0000256" key="8">
    <source>
        <dbReference type="ARBA" id="ARBA00047671"/>
    </source>
</evidence>
<accession>A0A133UMX6</accession>
<evidence type="ECO:0000259" key="11">
    <source>
        <dbReference type="PROSITE" id="PS50862"/>
    </source>
</evidence>
<gene>
    <name evidence="10" type="primary">proS</name>
    <name evidence="12" type="ORF">AKJ36_00515</name>
</gene>
<dbReference type="Pfam" id="PF09180">
    <property type="entry name" value="ProRS-C_1"/>
    <property type="match status" value="1"/>
</dbReference>
<comment type="function">
    <text evidence="10">Catalyzes the attachment of proline to tRNA(Pro) in a two-step reaction: proline is first activated by ATP to form Pro-AMP and then transferred to the acceptor end of tRNA(Pro).</text>
</comment>
<dbReference type="SMART" id="SM00946">
    <property type="entry name" value="ProRS-C_1"/>
    <property type="match status" value="1"/>
</dbReference>
<comment type="similarity">
    <text evidence="9 10">Belongs to the class-II aminoacyl-tRNA synthetase family. ProS type 3 subfamily.</text>
</comment>
<dbReference type="PANTHER" id="PTHR43382">
    <property type="entry name" value="PROLYL-TRNA SYNTHETASE"/>
    <property type="match status" value="1"/>
</dbReference>
<evidence type="ECO:0000256" key="4">
    <source>
        <dbReference type="ARBA" id="ARBA00022741"/>
    </source>
</evidence>
<dbReference type="GO" id="GO:0004827">
    <property type="term" value="F:proline-tRNA ligase activity"/>
    <property type="evidence" value="ECO:0007669"/>
    <property type="project" value="UniProtKB-UniRule"/>
</dbReference>
<evidence type="ECO:0000256" key="9">
    <source>
        <dbReference type="ARBA" id="ARBA00060806"/>
    </source>
</evidence>
<dbReference type="EC" id="6.1.1.15" evidence="10"/>
<keyword evidence="5 10" id="KW-0067">ATP-binding</keyword>
<evidence type="ECO:0000256" key="1">
    <source>
        <dbReference type="ARBA" id="ARBA00004496"/>
    </source>
</evidence>
<keyword evidence="7 10" id="KW-0030">Aminoacyl-tRNA synthetase</keyword>
<dbReference type="CDD" id="cd00778">
    <property type="entry name" value="ProRS_core_arch_euk"/>
    <property type="match status" value="1"/>
</dbReference>
<dbReference type="InterPro" id="IPR033721">
    <property type="entry name" value="ProRS_core_arch_euk"/>
</dbReference>
<reference evidence="12 13" key="1">
    <citation type="journal article" date="2016" name="Sci. Rep.">
        <title>Metabolic traits of an uncultured archaeal lineage -MSBL1- from brine pools of the Red Sea.</title>
        <authorList>
            <person name="Mwirichia R."/>
            <person name="Alam I."/>
            <person name="Rashid M."/>
            <person name="Vinu M."/>
            <person name="Ba-Alawi W."/>
            <person name="Anthony Kamau A."/>
            <person name="Kamanda Ngugi D."/>
            <person name="Goker M."/>
            <person name="Klenk H.P."/>
            <person name="Bajic V."/>
            <person name="Stingl U."/>
        </authorList>
    </citation>
    <scope>NUCLEOTIDE SEQUENCE [LARGE SCALE GENOMIC DNA]</scope>
    <source>
        <strain evidence="12">SCGC-AAA259I07</strain>
    </source>
</reference>
<evidence type="ECO:0000256" key="2">
    <source>
        <dbReference type="ARBA" id="ARBA00022490"/>
    </source>
</evidence>